<dbReference type="EMBL" id="JACSPM010000002">
    <property type="protein sequence ID" value="MBD8023501.1"/>
    <property type="molecule type" value="Genomic_DNA"/>
</dbReference>
<dbReference type="PANTHER" id="PTHR44013:SF1">
    <property type="entry name" value="ZINC-TYPE ALCOHOL DEHYDROGENASE-LIKE PROTEIN C16A3.02C"/>
    <property type="match status" value="1"/>
</dbReference>
<dbReference type="InterPro" id="IPR052733">
    <property type="entry name" value="Chloroplast_QOR"/>
</dbReference>
<organism evidence="2 3">
    <name type="scientific">Microbacterium gallinarum</name>
    <dbReference type="NCBI Taxonomy" id="2762209"/>
    <lineage>
        <taxon>Bacteria</taxon>
        <taxon>Bacillati</taxon>
        <taxon>Actinomycetota</taxon>
        <taxon>Actinomycetes</taxon>
        <taxon>Micrococcales</taxon>
        <taxon>Microbacteriaceae</taxon>
        <taxon>Microbacterium</taxon>
    </lineage>
</organism>
<dbReference type="Gene3D" id="3.90.180.10">
    <property type="entry name" value="Medium-chain alcohol dehydrogenases, catalytic domain"/>
    <property type="match status" value="1"/>
</dbReference>
<dbReference type="SUPFAM" id="SSF50129">
    <property type="entry name" value="GroES-like"/>
    <property type="match status" value="1"/>
</dbReference>
<sequence>MRAVVYERYGGPERLELRDVPRPMPSTGQVLVEVVATSINLSDWEGLRGSPGYARIGGLFRPKRTVLGSDIAGRVVAVGEGVTRFAIGDAVFGDNLALMGGFAEYCVAPESALSPKPAGLSFAQAATIPQAGAIASQAAALAARGSRMLVNGAGGGSGSFMVQLAKSAGVHVTAVDNAGKRDFLRALGADEVIDYRQTDFTRTGPYDLIVDLVARRSIFAYRRALAAGGRCVVVGGTSRTVLRMVTVGPLLGRLTGRHLGLLLVRQGPAGFTPVADLCAEGRIDIHIDRRFPLEEVGEALAWHGEGHAKGKVVVLVGSE</sequence>
<evidence type="ECO:0000313" key="2">
    <source>
        <dbReference type="EMBL" id="MBD8023501.1"/>
    </source>
</evidence>
<dbReference type="Pfam" id="PF08240">
    <property type="entry name" value="ADH_N"/>
    <property type="match status" value="1"/>
</dbReference>
<dbReference type="InterPro" id="IPR020843">
    <property type="entry name" value="ER"/>
</dbReference>
<name>A0ABR8X3M4_9MICO</name>
<dbReference type="InterPro" id="IPR011032">
    <property type="entry name" value="GroES-like_sf"/>
</dbReference>
<evidence type="ECO:0000259" key="1">
    <source>
        <dbReference type="SMART" id="SM00829"/>
    </source>
</evidence>
<comment type="caution">
    <text evidence="2">The sequence shown here is derived from an EMBL/GenBank/DDBJ whole genome shotgun (WGS) entry which is preliminary data.</text>
</comment>
<gene>
    <name evidence="2" type="ORF">H9622_07855</name>
</gene>
<dbReference type="Gene3D" id="3.40.50.720">
    <property type="entry name" value="NAD(P)-binding Rossmann-like Domain"/>
    <property type="match status" value="1"/>
</dbReference>
<dbReference type="Pfam" id="PF13602">
    <property type="entry name" value="ADH_zinc_N_2"/>
    <property type="match status" value="1"/>
</dbReference>
<accession>A0ABR8X3M4</accession>
<feature type="domain" description="Enoyl reductase (ER)" evidence="1">
    <location>
        <begin position="10"/>
        <end position="314"/>
    </location>
</feature>
<evidence type="ECO:0000313" key="3">
    <source>
        <dbReference type="Proteomes" id="UP000602532"/>
    </source>
</evidence>
<dbReference type="InterPro" id="IPR013154">
    <property type="entry name" value="ADH-like_N"/>
</dbReference>
<dbReference type="RefSeq" id="WP_191765839.1">
    <property type="nucleotide sequence ID" value="NZ_JACSPM010000002.1"/>
</dbReference>
<dbReference type="SUPFAM" id="SSF51735">
    <property type="entry name" value="NAD(P)-binding Rossmann-fold domains"/>
    <property type="match status" value="1"/>
</dbReference>
<proteinExistence type="predicted"/>
<keyword evidence="3" id="KW-1185">Reference proteome</keyword>
<reference evidence="2 3" key="1">
    <citation type="submission" date="2020-08" db="EMBL/GenBank/DDBJ databases">
        <title>A Genomic Blueprint of the Chicken Gut Microbiome.</title>
        <authorList>
            <person name="Gilroy R."/>
            <person name="Ravi A."/>
            <person name="Getino M."/>
            <person name="Pursley I."/>
            <person name="Horton D.L."/>
            <person name="Alikhan N.-F."/>
            <person name="Baker D."/>
            <person name="Gharbi K."/>
            <person name="Hall N."/>
            <person name="Watson M."/>
            <person name="Adriaenssens E.M."/>
            <person name="Foster-Nyarko E."/>
            <person name="Jarju S."/>
            <person name="Secka A."/>
            <person name="Antonio M."/>
            <person name="Oren A."/>
            <person name="Chaudhuri R."/>
            <person name="La Ragione R.M."/>
            <person name="Hildebrand F."/>
            <person name="Pallen M.J."/>
        </authorList>
    </citation>
    <scope>NUCLEOTIDE SEQUENCE [LARGE SCALE GENOMIC DNA]</scope>
    <source>
        <strain evidence="2 3">Sa1CUA4</strain>
    </source>
</reference>
<dbReference type="InterPro" id="IPR036291">
    <property type="entry name" value="NAD(P)-bd_dom_sf"/>
</dbReference>
<dbReference type="SMART" id="SM00829">
    <property type="entry name" value="PKS_ER"/>
    <property type="match status" value="1"/>
</dbReference>
<dbReference type="CDD" id="cd08267">
    <property type="entry name" value="MDR1"/>
    <property type="match status" value="1"/>
</dbReference>
<dbReference type="Proteomes" id="UP000602532">
    <property type="component" value="Unassembled WGS sequence"/>
</dbReference>
<protein>
    <submittedName>
        <fullName evidence="2">NAD(P)-dependent alcohol dehydrogenase</fullName>
    </submittedName>
</protein>
<dbReference type="PANTHER" id="PTHR44013">
    <property type="entry name" value="ZINC-TYPE ALCOHOL DEHYDROGENASE-LIKE PROTEIN C16A3.02C"/>
    <property type="match status" value="1"/>
</dbReference>